<organism evidence="3 4">
    <name type="scientific">Ceutorhynchus assimilis</name>
    <name type="common">cabbage seed weevil</name>
    <dbReference type="NCBI Taxonomy" id="467358"/>
    <lineage>
        <taxon>Eukaryota</taxon>
        <taxon>Metazoa</taxon>
        <taxon>Ecdysozoa</taxon>
        <taxon>Arthropoda</taxon>
        <taxon>Hexapoda</taxon>
        <taxon>Insecta</taxon>
        <taxon>Pterygota</taxon>
        <taxon>Neoptera</taxon>
        <taxon>Endopterygota</taxon>
        <taxon>Coleoptera</taxon>
        <taxon>Polyphaga</taxon>
        <taxon>Cucujiformia</taxon>
        <taxon>Curculionidae</taxon>
        <taxon>Ceutorhynchinae</taxon>
        <taxon>Ceutorhynchus</taxon>
    </lineage>
</organism>
<dbReference type="PROSITE" id="PS51155">
    <property type="entry name" value="CHIT_BIND_RR_2"/>
    <property type="match status" value="1"/>
</dbReference>
<dbReference type="Pfam" id="PF00379">
    <property type="entry name" value="Chitin_bind_4"/>
    <property type="match status" value="1"/>
</dbReference>
<dbReference type="InterPro" id="IPR000618">
    <property type="entry name" value="Insect_cuticle"/>
</dbReference>
<evidence type="ECO:0000313" key="3">
    <source>
        <dbReference type="EMBL" id="CAG9772504.1"/>
    </source>
</evidence>
<dbReference type="AlphaFoldDB" id="A0A9N9QRR4"/>
<dbReference type="GO" id="GO:0005615">
    <property type="term" value="C:extracellular space"/>
    <property type="evidence" value="ECO:0007669"/>
    <property type="project" value="TreeGrafter"/>
</dbReference>
<name>A0A9N9QRR4_9CUCU</name>
<proteinExistence type="predicted"/>
<dbReference type="GO" id="GO:0042302">
    <property type="term" value="F:structural constituent of cuticle"/>
    <property type="evidence" value="ECO:0007669"/>
    <property type="project" value="UniProtKB-UniRule"/>
</dbReference>
<dbReference type="PANTHER" id="PTHR12236:SF75">
    <property type="entry name" value="CUTICULAR PROTEIN 62BB, ISOFORM A"/>
    <property type="match status" value="1"/>
</dbReference>
<gene>
    <name evidence="3" type="ORF">CEUTPL_LOCUS12915</name>
</gene>
<dbReference type="PROSITE" id="PS00233">
    <property type="entry name" value="CHIT_BIND_RR_1"/>
    <property type="match status" value="1"/>
</dbReference>
<evidence type="ECO:0000256" key="1">
    <source>
        <dbReference type="ARBA" id="ARBA00022460"/>
    </source>
</evidence>
<dbReference type="PRINTS" id="PR00947">
    <property type="entry name" value="CUTICLE"/>
</dbReference>
<dbReference type="OrthoDB" id="6515429at2759"/>
<dbReference type="InterPro" id="IPR031311">
    <property type="entry name" value="CHIT_BIND_RR_consensus"/>
</dbReference>
<dbReference type="GO" id="GO:0031012">
    <property type="term" value="C:extracellular matrix"/>
    <property type="evidence" value="ECO:0007669"/>
    <property type="project" value="TreeGrafter"/>
</dbReference>
<dbReference type="EMBL" id="OU892284">
    <property type="protein sequence ID" value="CAG9772504.1"/>
    <property type="molecule type" value="Genomic_DNA"/>
</dbReference>
<evidence type="ECO:0008006" key="5">
    <source>
        <dbReference type="Google" id="ProtNLM"/>
    </source>
</evidence>
<evidence type="ECO:0000313" key="4">
    <source>
        <dbReference type="Proteomes" id="UP001152799"/>
    </source>
</evidence>
<keyword evidence="1 2" id="KW-0193">Cuticle</keyword>
<evidence type="ECO:0000256" key="2">
    <source>
        <dbReference type="PROSITE-ProRule" id="PRU00497"/>
    </source>
</evidence>
<keyword evidence="4" id="KW-1185">Reference proteome</keyword>
<dbReference type="InterPro" id="IPR051217">
    <property type="entry name" value="Insect_Cuticle_Struc_Prot"/>
</dbReference>
<sequence length="374" mass="43207">MDRYWYLDTKQEHYMLATMEKSYAYEYGVSDPHTGDHKSQWETKDKEGTVRGSYSLLEPDGSTRIVDYVADEHGFRAVVKKVGAHGVSVESHGGADEHAEVAVATPATHIESHPTIIEEPVAYKSYDGGYEDYSDLKAVVGDVYTKPLEYVQAPKAELVINVPDHHEEYPTSYAHNELQYPKVSLPEQYWSPEYVAQEKYVLPQQKYVLSQEKYVLPQQEYVLPQHKYVLPQEKYVLSQEKYVLPQHEYVLPQHEYVLPQEKYQLSQEKYVLPQQKYVLPQEYVLPASKQIHEYVIPEQHHAQAVPEYHSSPIAYQVPQKAAYSYVQERKYNTPKGKAVLVESPKFAYAEAPKQLYVAAPHADGHYSLNTDYHY</sequence>
<accession>A0A9N9QRR4</accession>
<protein>
    <recommendedName>
        <fullName evidence="5">Cuticle protein</fullName>
    </recommendedName>
</protein>
<dbReference type="Proteomes" id="UP001152799">
    <property type="component" value="Chromosome 8"/>
</dbReference>
<dbReference type="PANTHER" id="PTHR12236">
    <property type="entry name" value="STRUCTURAL CONTITUENT OF CUTICLE"/>
    <property type="match status" value="1"/>
</dbReference>
<reference evidence="3" key="1">
    <citation type="submission" date="2022-01" db="EMBL/GenBank/DDBJ databases">
        <authorList>
            <person name="King R."/>
        </authorList>
    </citation>
    <scope>NUCLEOTIDE SEQUENCE</scope>
</reference>